<evidence type="ECO:0000259" key="1">
    <source>
        <dbReference type="Pfam" id="PF08818"/>
    </source>
</evidence>
<protein>
    <recommendedName>
        <fullName evidence="1">YdhG-like domain-containing protein</fullName>
    </recommendedName>
</protein>
<dbReference type="SUPFAM" id="SSF159888">
    <property type="entry name" value="YdhG-like"/>
    <property type="match status" value="1"/>
</dbReference>
<gene>
    <name evidence="2" type="ORF">MPL3365_20427</name>
</gene>
<evidence type="ECO:0000313" key="2">
    <source>
        <dbReference type="EMBL" id="CDX55213.1"/>
    </source>
</evidence>
<dbReference type="EMBL" id="CCNE01000012">
    <property type="protein sequence ID" value="CDX55213.1"/>
    <property type="molecule type" value="Genomic_DNA"/>
</dbReference>
<feature type="domain" description="YdhG-like" evidence="1">
    <location>
        <begin position="48"/>
        <end position="139"/>
    </location>
</feature>
<proteinExistence type="predicted"/>
<accession>A0A090G2W2</accession>
<dbReference type="Pfam" id="PF08818">
    <property type="entry name" value="DUF1801"/>
    <property type="match status" value="1"/>
</dbReference>
<name>A0A090G2W2_MESPL</name>
<sequence length="147" mass="16157">MAKPKSKAAGSANAKPALLSGGNPQIAKGYGDAPVQAYIAAMPGWKSEVGRRLDQIIVQAVPNVQKAVKWNSPFYGMEGEGWFLGIHCFARYIKVAFFRGLSLEPVPPVESGSKDTRYLHIHENDRLDEAQFVSWVKQASQLPGERM</sequence>
<evidence type="ECO:0000313" key="3">
    <source>
        <dbReference type="Proteomes" id="UP000046122"/>
    </source>
</evidence>
<dbReference type="Proteomes" id="UP000046122">
    <property type="component" value="Unassembled WGS sequence"/>
</dbReference>
<dbReference type="Gene3D" id="3.90.1150.200">
    <property type="match status" value="1"/>
</dbReference>
<reference evidence="2 3" key="1">
    <citation type="submission" date="2014-08" db="EMBL/GenBank/DDBJ databases">
        <authorList>
            <person name="Moulin Lionel"/>
        </authorList>
    </citation>
    <scope>NUCLEOTIDE SEQUENCE [LARGE SCALE GENOMIC DNA]</scope>
</reference>
<dbReference type="AlphaFoldDB" id="A0A090G2W2"/>
<organism evidence="2 3">
    <name type="scientific">Mesorhizobium plurifarium</name>
    <dbReference type="NCBI Taxonomy" id="69974"/>
    <lineage>
        <taxon>Bacteria</taxon>
        <taxon>Pseudomonadati</taxon>
        <taxon>Pseudomonadota</taxon>
        <taxon>Alphaproteobacteria</taxon>
        <taxon>Hyphomicrobiales</taxon>
        <taxon>Phyllobacteriaceae</taxon>
        <taxon>Mesorhizobium</taxon>
    </lineage>
</organism>
<dbReference type="InterPro" id="IPR014922">
    <property type="entry name" value="YdhG-like"/>
</dbReference>